<dbReference type="InterPro" id="IPR003785">
    <property type="entry name" value="Creatininase/forma_Hydrolase"/>
</dbReference>
<dbReference type="PANTHER" id="PTHR35005:SF1">
    <property type="entry name" value="2-AMINO-5-FORMYLAMINO-6-RIBOSYLAMINOPYRIMIDIN-4(3H)-ONE 5'-MONOPHOSPHATE DEFORMYLASE"/>
    <property type="match status" value="1"/>
</dbReference>
<evidence type="ECO:0000256" key="4">
    <source>
        <dbReference type="ARBA" id="ARBA00022833"/>
    </source>
</evidence>
<dbReference type="Gene3D" id="3.40.50.10310">
    <property type="entry name" value="Creatininase"/>
    <property type="match status" value="1"/>
</dbReference>
<keyword evidence="3 6" id="KW-0378">Hydrolase</keyword>
<dbReference type="SUPFAM" id="SSF102215">
    <property type="entry name" value="Creatininase"/>
    <property type="match status" value="1"/>
</dbReference>
<comment type="cofactor">
    <cofactor evidence="1">
        <name>Zn(2+)</name>
        <dbReference type="ChEBI" id="CHEBI:29105"/>
    </cofactor>
</comment>
<comment type="caution">
    <text evidence="6">The sequence shown here is derived from an EMBL/GenBank/DDBJ whole genome shotgun (WGS) entry which is preliminary data.</text>
</comment>
<organism evidence="6">
    <name type="scientific">Candidatus Atribacter allofermentans</name>
    <dbReference type="NCBI Taxonomy" id="1852833"/>
    <lineage>
        <taxon>Bacteria</taxon>
        <taxon>Pseudomonadati</taxon>
        <taxon>Atribacterota</taxon>
        <taxon>Atribacteria</taxon>
        <taxon>Atribacterales</taxon>
        <taxon>Atribacteraceae</taxon>
        <taxon>Atribacter</taxon>
    </lineage>
</organism>
<dbReference type="AlphaFoldDB" id="A0A1V5SJP5"/>
<evidence type="ECO:0000256" key="2">
    <source>
        <dbReference type="ARBA" id="ARBA00022723"/>
    </source>
</evidence>
<dbReference type="InterPro" id="IPR024087">
    <property type="entry name" value="Creatininase-like_sf"/>
</dbReference>
<evidence type="ECO:0000256" key="3">
    <source>
        <dbReference type="ARBA" id="ARBA00022801"/>
    </source>
</evidence>
<evidence type="ECO:0000313" key="6">
    <source>
        <dbReference type="EMBL" id="OQA54453.1"/>
    </source>
</evidence>
<protein>
    <submittedName>
        <fullName evidence="6">Creatinine amidohydrolase</fullName>
    </submittedName>
</protein>
<accession>A0A1V5SJP5</accession>
<reference evidence="6" key="1">
    <citation type="submission" date="2017-02" db="EMBL/GenBank/DDBJ databases">
        <title>Delving into the versatile metabolic prowess of the omnipresent phylum Bacteroidetes.</title>
        <authorList>
            <person name="Nobu M.K."/>
            <person name="Mei R."/>
            <person name="Narihiro T."/>
            <person name="Kuroda K."/>
            <person name="Liu W.-T."/>
        </authorList>
    </citation>
    <scope>NUCLEOTIDE SEQUENCE</scope>
    <source>
        <strain evidence="6">ADurb.Bin276</strain>
    </source>
</reference>
<name>A0A1V5SJP5_9BACT</name>
<proteinExistence type="inferred from homology"/>
<dbReference type="PANTHER" id="PTHR35005">
    <property type="entry name" value="3-DEHYDRO-SCYLLO-INOSOSE HYDROLASE"/>
    <property type="match status" value="1"/>
</dbReference>
<keyword evidence="2" id="KW-0479">Metal-binding</keyword>
<keyword evidence="4" id="KW-0862">Zinc</keyword>
<dbReference type="Proteomes" id="UP000485569">
    <property type="component" value="Unassembled WGS sequence"/>
</dbReference>
<sequence>MKLHLMTGHDFTHAIQKRWPLFIPAGTIEYHGEHLPLGVDTLAVIKALDEVEKKINCVVAPPVWFGPSSFAVAGPEMGTINVDTNQFEKQANDILHGFLENGFRQIFVVIHHQYEMGQMMPEALAFKKASVSLIFRLLEKEHGKGWWGSEKMSNYYNNLQTNENPFNWIQVIPLMSPEIQKKMGYDHAGKLETSLMMASYPETVKMQYYNPDFPWYTKDAINATKEWGEETFRLIVEYLIRLVS</sequence>
<dbReference type="GO" id="GO:0046872">
    <property type="term" value="F:metal ion binding"/>
    <property type="evidence" value="ECO:0007669"/>
    <property type="project" value="UniProtKB-KW"/>
</dbReference>
<dbReference type="Pfam" id="PF02633">
    <property type="entry name" value="Creatininase"/>
    <property type="match status" value="1"/>
</dbReference>
<evidence type="ECO:0000256" key="5">
    <source>
        <dbReference type="ARBA" id="ARBA00024029"/>
    </source>
</evidence>
<dbReference type="EMBL" id="MWBQ01000210">
    <property type="protein sequence ID" value="OQA54453.1"/>
    <property type="molecule type" value="Genomic_DNA"/>
</dbReference>
<comment type="similarity">
    <text evidence="5">Belongs to the creatininase superfamily.</text>
</comment>
<dbReference type="GO" id="GO:0016811">
    <property type="term" value="F:hydrolase activity, acting on carbon-nitrogen (but not peptide) bonds, in linear amides"/>
    <property type="evidence" value="ECO:0007669"/>
    <property type="project" value="TreeGrafter"/>
</dbReference>
<gene>
    <name evidence="6" type="ORF">BWY41_02052</name>
</gene>
<dbReference type="GO" id="GO:0009231">
    <property type="term" value="P:riboflavin biosynthetic process"/>
    <property type="evidence" value="ECO:0007669"/>
    <property type="project" value="TreeGrafter"/>
</dbReference>
<evidence type="ECO:0000256" key="1">
    <source>
        <dbReference type="ARBA" id="ARBA00001947"/>
    </source>
</evidence>